<organism evidence="2 3">
    <name type="scientific">Streptomyces glaucosporus</name>
    <dbReference type="NCBI Taxonomy" id="284044"/>
    <lineage>
        <taxon>Bacteria</taxon>
        <taxon>Bacillati</taxon>
        <taxon>Actinomycetota</taxon>
        <taxon>Actinomycetes</taxon>
        <taxon>Kitasatosporales</taxon>
        <taxon>Streptomycetaceae</taxon>
        <taxon>Streptomyces</taxon>
    </lineage>
</organism>
<comment type="caution">
    <text evidence="2">The sequence shown here is derived from an EMBL/GenBank/DDBJ whole genome shotgun (WGS) entry which is preliminary data.</text>
</comment>
<keyword evidence="3" id="KW-1185">Reference proteome</keyword>
<evidence type="ECO:0000313" key="3">
    <source>
        <dbReference type="Proteomes" id="UP001500058"/>
    </source>
</evidence>
<dbReference type="Proteomes" id="UP001500058">
    <property type="component" value="Unassembled WGS sequence"/>
</dbReference>
<feature type="region of interest" description="Disordered" evidence="1">
    <location>
        <begin position="32"/>
        <end position="69"/>
    </location>
</feature>
<dbReference type="EMBL" id="BAAATJ010000033">
    <property type="protein sequence ID" value="GAA2415088.1"/>
    <property type="molecule type" value="Genomic_DNA"/>
</dbReference>
<reference evidence="2 3" key="1">
    <citation type="journal article" date="2019" name="Int. J. Syst. Evol. Microbiol.">
        <title>The Global Catalogue of Microorganisms (GCM) 10K type strain sequencing project: providing services to taxonomists for standard genome sequencing and annotation.</title>
        <authorList>
            <consortium name="The Broad Institute Genomics Platform"/>
            <consortium name="The Broad Institute Genome Sequencing Center for Infectious Disease"/>
            <person name="Wu L."/>
            <person name="Ma J."/>
        </authorList>
    </citation>
    <scope>NUCLEOTIDE SEQUENCE [LARGE SCALE GENOMIC DNA]</scope>
    <source>
        <strain evidence="2 3">JCM 6921</strain>
    </source>
</reference>
<proteinExistence type="predicted"/>
<evidence type="ECO:0000313" key="2">
    <source>
        <dbReference type="EMBL" id="GAA2415088.1"/>
    </source>
</evidence>
<sequence length="69" mass="7270">MPVRLPGRGPGGAGVTAVQGAVRGRAVGARWCRAPTGEAGDRERPRPRRRETAEGPGLSARLPRAIAFR</sequence>
<accession>A0ABN3IVE3</accession>
<name>A0ABN3IVE3_9ACTN</name>
<gene>
    <name evidence="2" type="ORF">GCM10010420_51120</name>
</gene>
<protein>
    <submittedName>
        <fullName evidence="2">Uncharacterized protein</fullName>
    </submittedName>
</protein>
<evidence type="ECO:0000256" key="1">
    <source>
        <dbReference type="SAM" id="MobiDB-lite"/>
    </source>
</evidence>